<organism evidence="1 2">
    <name type="scientific">Botrytis fragariae</name>
    <dbReference type="NCBI Taxonomy" id="1964551"/>
    <lineage>
        <taxon>Eukaryota</taxon>
        <taxon>Fungi</taxon>
        <taxon>Dikarya</taxon>
        <taxon>Ascomycota</taxon>
        <taxon>Pezizomycotina</taxon>
        <taxon>Leotiomycetes</taxon>
        <taxon>Helotiales</taxon>
        <taxon>Sclerotiniaceae</taxon>
        <taxon>Botrytis</taxon>
    </lineage>
</organism>
<keyword evidence="2" id="KW-1185">Reference proteome</keyword>
<dbReference type="RefSeq" id="XP_037190924.1">
    <property type="nucleotide sequence ID" value="XM_037339358.1"/>
</dbReference>
<comment type="caution">
    <text evidence="1">The sequence shown here is derived from an EMBL/GenBank/DDBJ whole genome shotgun (WGS) entry which is preliminary data.</text>
</comment>
<evidence type="ECO:0000313" key="1">
    <source>
        <dbReference type="EMBL" id="KAF5871977.1"/>
    </source>
</evidence>
<name>A0A8H6AQY0_9HELO</name>
<dbReference type="AlphaFoldDB" id="A0A8H6AQY0"/>
<gene>
    <name evidence="1" type="ORF">Bfra_009004</name>
</gene>
<proteinExistence type="predicted"/>
<evidence type="ECO:0000313" key="2">
    <source>
        <dbReference type="Proteomes" id="UP000531561"/>
    </source>
</evidence>
<dbReference type="EMBL" id="JABFCT010000011">
    <property type="protein sequence ID" value="KAF5871977.1"/>
    <property type="molecule type" value="Genomic_DNA"/>
</dbReference>
<protein>
    <submittedName>
        <fullName evidence="1">Uncharacterized protein</fullName>
    </submittedName>
</protein>
<dbReference type="Proteomes" id="UP000531561">
    <property type="component" value="Unassembled WGS sequence"/>
</dbReference>
<reference evidence="1 2" key="1">
    <citation type="journal article" date="2020" name="Phytopathology">
        <title>A high-quality genome resource of Botrytis fragariae, a new and rapidly spreading fungal pathogen causing strawberry gray mold in the U.S.A.</title>
        <authorList>
            <person name="Wu Y."/>
            <person name="Saski C.A."/>
            <person name="Schnabel G."/>
            <person name="Xiao S."/>
            <person name="Hu M."/>
        </authorList>
    </citation>
    <scope>NUCLEOTIDE SEQUENCE [LARGE SCALE GENOMIC DNA]</scope>
    <source>
        <strain evidence="1 2">BVB16</strain>
    </source>
</reference>
<dbReference type="GeneID" id="59263050"/>
<accession>A0A8H6AQY0</accession>
<sequence length="66" mass="7287">MPQLIRHLPHQEKVALNTSIVSIAMFTDFGKASIAYGGGFVGFSAGTADIREFIPIRFEVYIQTDI</sequence>